<feature type="coiled-coil region" evidence="7">
    <location>
        <begin position="153"/>
        <end position="213"/>
    </location>
</feature>
<feature type="region of interest" description="Disordered" evidence="8">
    <location>
        <begin position="62"/>
        <end position="94"/>
    </location>
</feature>
<dbReference type="EMBL" id="JARKIF010000008">
    <property type="protein sequence ID" value="KAJ7632817.1"/>
    <property type="molecule type" value="Genomic_DNA"/>
</dbReference>
<dbReference type="Proteomes" id="UP001221142">
    <property type="component" value="Unassembled WGS sequence"/>
</dbReference>
<dbReference type="PROSITE" id="PS50076">
    <property type="entry name" value="DNAJ_2"/>
    <property type="match status" value="1"/>
</dbReference>
<proteinExistence type="predicted"/>
<dbReference type="AlphaFoldDB" id="A0AAD7BX98"/>
<evidence type="ECO:0000256" key="5">
    <source>
        <dbReference type="ARBA" id="ARBA00023242"/>
    </source>
</evidence>
<name>A0AAD7BX98_9AGAR</name>
<dbReference type="InterPro" id="IPR001623">
    <property type="entry name" value="DnaJ_domain"/>
</dbReference>
<keyword evidence="4" id="KW-0143">Chaperone</keyword>
<evidence type="ECO:0000313" key="10">
    <source>
        <dbReference type="EMBL" id="KAJ7632817.1"/>
    </source>
</evidence>
<protein>
    <recommendedName>
        <fullName evidence="9">J domain-containing protein</fullName>
    </recommendedName>
</protein>
<feature type="compositionally biased region" description="Basic residues" evidence="8">
    <location>
        <begin position="463"/>
        <end position="473"/>
    </location>
</feature>
<evidence type="ECO:0000256" key="1">
    <source>
        <dbReference type="ARBA" id="ARBA00004123"/>
    </source>
</evidence>
<feature type="compositionally biased region" description="Acidic residues" evidence="8">
    <location>
        <begin position="79"/>
        <end position="94"/>
    </location>
</feature>
<dbReference type="CDD" id="cd06257">
    <property type="entry name" value="DnaJ"/>
    <property type="match status" value="1"/>
</dbReference>
<sequence>MPYKPADAYLVLGLEDGAPLETVKSTYKQLALRTHPDKNPDNPDATAEFQKLSEAYNVLLKHLDPKTSRPPRGFPGFGDDSDDDEYDDYEYEDEDEYEDRMAFYMFLFEKLMNGGGRGYGRGPHPQFFRREPVQAETPEEYTARLRRSREEQIAAEERRKQAAAARRAEIEMNREIERAAAEERQKAKTEAKKAQAQVQRSKAEAAALALQKQAQAKRTAVFTAARAGQSDKVKKGVWEDGVDAAGGEVQAGCNAFVKTPKDPQQTLLHIAAQNGDKDLIEWLDAHSADPEERDSSNLTAFHVALECGHIPAVQYFFEAYPSKDSDSKGVYQPPESKTLLSIALSSQEPELVYQILDKGLATEQDINSSWTWVTSAKGRAAMKKTKVAGQKSKMHEEKVEDIMKLLMRFGGFTPPPTPSSSDNSDGEDQWDRREAPNQAHPSEEPSTPGPEQQKKPAQTGGRGRGRGRGGKRR</sequence>
<evidence type="ECO:0000256" key="8">
    <source>
        <dbReference type="SAM" id="MobiDB-lite"/>
    </source>
</evidence>
<dbReference type="PROSITE" id="PS50088">
    <property type="entry name" value="ANK_REPEAT"/>
    <property type="match status" value="1"/>
</dbReference>
<dbReference type="Gene3D" id="1.25.40.20">
    <property type="entry name" value="Ankyrin repeat-containing domain"/>
    <property type="match status" value="1"/>
</dbReference>
<dbReference type="PANTHER" id="PTHR44313:SF1">
    <property type="entry name" value="DNAJ HOMOLOG SUBFAMILY C MEMBER 17"/>
    <property type="match status" value="1"/>
</dbReference>
<dbReference type="Pfam" id="PF12796">
    <property type="entry name" value="Ank_2"/>
    <property type="match status" value="1"/>
</dbReference>
<evidence type="ECO:0000256" key="2">
    <source>
        <dbReference type="ARBA" id="ARBA00004496"/>
    </source>
</evidence>
<keyword evidence="7" id="KW-0175">Coiled coil</keyword>
<evidence type="ECO:0000313" key="11">
    <source>
        <dbReference type="Proteomes" id="UP001221142"/>
    </source>
</evidence>
<dbReference type="GO" id="GO:0005737">
    <property type="term" value="C:cytoplasm"/>
    <property type="evidence" value="ECO:0007669"/>
    <property type="project" value="UniProtKB-SubCell"/>
</dbReference>
<evidence type="ECO:0000259" key="9">
    <source>
        <dbReference type="PROSITE" id="PS50076"/>
    </source>
</evidence>
<feature type="domain" description="J" evidence="9">
    <location>
        <begin position="7"/>
        <end position="90"/>
    </location>
</feature>
<evidence type="ECO:0000256" key="6">
    <source>
        <dbReference type="PROSITE-ProRule" id="PRU00023"/>
    </source>
</evidence>
<gene>
    <name evidence="10" type="ORF">FB45DRAFT_913589</name>
</gene>
<dbReference type="SMART" id="SM00248">
    <property type="entry name" value="ANK"/>
    <property type="match status" value="3"/>
</dbReference>
<dbReference type="PANTHER" id="PTHR44313">
    <property type="entry name" value="DNAJ HOMOLOG SUBFAMILY C MEMBER 17"/>
    <property type="match status" value="1"/>
</dbReference>
<accession>A0AAD7BX98</accession>
<evidence type="ECO:0000256" key="4">
    <source>
        <dbReference type="ARBA" id="ARBA00023186"/>
    </source>
</evidence>
<dbReference type="SUPFAM" id="SSF48403">
    <property type="entry name" value="Ankyrin repeat"/>
    <property type="match status" value="1"/>
</dbReference>
<dbReference type="InterPro" id="IPR036869">
    <property type="entry name" value="J_dom_sf"/>
</dbReference>
<dbReference type="GO" id="GO:0005681">
    <property type="term" value="C:spliceosomal complex"/>
    <property type="evidence" value="ECO:0007669"/>
    <property type="project" value="TreeGrafter"/>
</dbReference>
<dbReference type="InterPro" id="IPR002110">
    <property type="entry name" value="Ankyrin_rpt"/>
</dbReference>
<keyword evidence="5" id="KW-0539">Nucleus</keyword>
<evidence type="ECO:0000256" key="7">
    <source>
        <dbReference type="SAM" id="Coils"/>
    </source>
</evidence>
<comment type="subcellular location">
    <subcellularLocation>
        <location evidence="2">Cytoplasm</location>
    </subcellularLocation>
    <subcellularLocation>
        <location evidence="1">Nucleus</location>
    </subcellularLocation>
</comment>
<feature type="region of interest" description="Disordered" evidence="8">
    <location>
        <begin position="409"/>
        <end position="473"/>
    </location>
</feature>
<evidence type="ECO:0000256" key="3">
    <source>
        <dbReference type="ARBA" id="ARBA00022490"/>
    </source>
</evidence>
<dbReference type="GO" id="GO:0000390">
    <property type="term" value="P:spliceosomal complex disassembly"/>
    <property type="evidence" value="ECO:0007669"/>
    <property type="project" value="TreeGrafter"/>
</dbReference>
<keyword evidence="11" id="KW-1185">Reference proteome</keyword>
<keyword evidence="3" id="KW-0963">Cytoplasm</keyword>
<dbReference type="InterPro" id="IPR036770">
    <property type="entry name" value="Ankyrin_rpt-contain_sf"/>
</dbReference>
<dbReference type="Pfam" id="PF00226">
    <property type="entry name" value="DnaJ"/>
    <property type="match status" value="1"/>
</dbReference>
<keyword evidence="6" id="KW-0040">ANK repeat</keyword>
<organism evidence="10 11">
    <name type="scientific">Roridomyces roridus</name>
    <dbReference type="NCBI Taxonomy" id="1738132"/>
    <lineage>
        <taxon>Eukaryota</taxon>
        <taxon>Fungi</taxon>
        <taxon>Dikarya</taxon>
        <taxon>Basidiomycota</taxon>
        <taxon>Agaricomycotina</taxon>
        <taxon>Agaricomycetes</taxon>
        <taxon>Agaricomycetidae</taxon>
        <taxon>Agaricales</taxon>
        <taxon>Marasmiineae</taxon>
        <taxon>Mycenaceae</taxon>
        <taxon>Roridomyces</taxon>
    </lineage>
</organism>
<reference evidence="10" key="1">
    <citation type="submission" date="2023-03" db="EMBL/GenBank/DDBJ databases">
        <title>Massive genome expansion in bonnet fungi (Mycena s.s.) driven by repeated elements and novel gene families across ecological guilds.</title>
        <authorList>
            <consortium name="Lawrence Berkeley National Laboratory"/>
            <person name="Harder C.B."/>
            <person name="Miyauchi S."/>
            <person name="Viragh M."/>
            <person name="Kuo A."/>
            <person name="Thoen E."/>
            <person name="Andreopoulos B."/>
            <person name="Lu D."/>
            <person name="Skrede I."/>
            <person name="Drula E."/>
            <person name="Henrissat B."/>
            <person name="Morin E."/>
            <person name="Kohler A."/>
            <person name="Barry K."/>
            <person name="LaButti K."/>
            <person name="Morin E."/>
            <person name="Salamov A."/>
            <person name="Lipzen A."/>
            <person name="Mereny Z."/>
            <person name="Hegedus B."/>
            <person name="Baldrian P."/>
            <person name="Stursova M."/>
            <person name="Weitz H."/>
            <person name="Taylor A."/>
            <person name="Grigoriev I.V."/>
            <person name="Nagy L.G."/>
            <person name="Martin F."/>
            <person name="Kauserud H."/>
        </authorList>
    </citation>
    <scope>NUCLEOTIDE SEQUENCE</scope>
    <source>
        <strain evidence="10">9284</strain>
    </source>
</reference>
<feature type="repeat" description="ANK" evidence="6">
    <location>
        <begin position="263"/>
        <end position="295"/>
    </location>
</feature>
<comment type="caution">
    <text evidence="10">The sequence shown here is derived from an EMBL/GenBank/DDBJ whole genome shotgun (WGS) entry which is preliminary data.</text>
</comment>
<dbReference type="SMART" id="SM00271">
    <property type="entry name" value="DnaJ"/>
    <property type="match status" value="1"/>
</dbReference>
<dbReference type="PRINTS" id="PR00625">
    <property type="entry name" value="JDOMAIN"/>
</dbReference>
<dbReference type="InterPro" id="IPR052094">
    <property type="entry name" value="Pre-mRNA-splicing_ERAD"/>
</dbReference>
<dbReference type="SUPFAM" id="SSF46565">
    <property type="entry name" value="Chaperone J-domain"/>
    <property type="match status" value="1"/>
</dbReference>
<dbReference type="Gene3D" id="1.10.287.110">
    <property type="entry name" value="DnaJ domain"/>
    <property type="match status" value="1"/>
</dbReference>